<evidence type="ECO:0000313" key="2">
    <source>
        <dbReference type="EMBL" id="RAK22243.1"/>
    </source>
</evidence>
<name>A0A327YMT5_9BACL</name>
<reference evidence="2 3" key="1">
    <citation type="submission" date="2018-06" db="EMBL/GenBank/DDBJ databases">
        <title>Genomic Encyclopedia of Type Strains, Phase III (KMG-III): the genomes of soil and plant-associated and newly described type strains.</title>
        <authorList>
            <person name="Whitman W."/>
        </authorList>
    </citation>
    <scope>NUCLEOTIDE SEQUENCE [LARGE SCALE GENOMIC DNA]</scope>
    <source>
        <strain evidence="2 3">CGMCC 1.8979</strain>
    </source>
</reference>
<keyword evidence="3" id="KW-1185">Reference proteome</keyword>
<comment type="caution">
    <text evidence="2">The sequence shown here is derived from an EMBL/GenBank/DDBJ whole genome shotgun (WGS) entry which is preliminary data.</text>
</comment>
<feature type="transmembrane region" description="Helical" evidence="1">
    <location>
        <begin position="30"/>
        <end position="47"/>
    </location>
</feature>
<keyword evidence="1" id="KW-1133">Transmembrane helix</keyword>
<dbReference type="InterPro" id="IPR005562">
    <property type="entry name" value="SpoVA"/>
</dbReference>
<dbReference type="OrthoDB" id="9797988at2"/>
<dbReference type="RefSeq" id="WP_111644097.1">
    <property type="nucleotide sequence ID" value="NZ_QLMH01000002.1"/>
</dbReference>
<proteinExistence type="predicted"/>
<evidence type="ECO:0000313" key="3">
    <source>
        <dbReference type="Proteomes" id="UP000248555"/>
    </source>
</evidence>
<dbReference type="PANTHER" id="PTHR38450">
    <property type="entry name" value="STAGE V SPORULATION PROTEIN AC-RELATED"/>
    <property type="match status" value="1"/>
</dbReference>
<feature type="transmembrane region" description="Helical" evidence="1">
    <location>
        <begin position="54"/>
        <end position="71"/>
    </location>
</feature>
<dbReference type="PANTHER" id="PTHR38450:SF2">
    <property type="entry name" value="STAGE V SPORULATION PROTEIN AEB"/>
    <property type="match status" value="1"/>
</dbReference>
<dbReference type="InterPro" id="IPR014204">
    <property type="entry name" value="Spore_V_AE"/>
</dbReference>
<accession>A0A327YMT5</accession>
<dbReference type="NCBIfam" id="TIGR02839">
    <property type="entry name" value="spore_V_AE"/>
    <property type="match status" value="1"/>
</dbReference>
<keyword evidence="1" id="KW-0472">Membrane</keyword>
<dbReference type="EMBL" id="QLMH01000002">
    <property type="protein sequence ID" value="RAK22243.1"/>
    <property type="molecule type" value="Genomic_DNA"/>
</dbReference>
<keyword evidence="1" id="KW-0812">Transmembrane</keyword>
<dbReference type="Proteomes" id="UP000248555">
    <property type="component" value="Unassembled WGS sequence"/>
</dbReference>
<organism evidence="2 3">
    <name type="scientific">Paranoxybacillus vitaminiphilus</name>
    <dbReference type="NCBI Taxonomy" id="581036"/>
    <lineage>
        <taxon>Bacteria</taxon>
        <taxon>Bacillati</taxon>
        <taxon>Bacillota</taxon>
        <taxon>Bacilli</taxon>
        <taxon>Bacillales</taxon>
        <taxon>Anoxybacillaceae</taxon>
        <taxon>Paranoxybacillus</taxon>
    </lineage>
</organism>
<evidence type="ECO:0000256" key="1">
    <source>
        <dbReference type="SAM" id="Phobius"/>
    </source>
</evidence>
<dbReference type="Pfam" id="PF03862">
    <property type="entry name" value="SpoVAC_SpoVAEB"/>
    <property type="match status" value="1"/>
</dbReference>
<feature type="transmembrane region" description="Helical" evidence="1">
    <location>
        <begin position="91"/>
        <end position="112"/>
    </location>
</feature>
<protein>
    <submittedName>
        <fullName evidence="2">Stage V sporulation protein AE</fullName>
    </submittedName>
</protein>
<sequence>MEYIFAFLVGGIICVFGQMAMDVWKFSPIHVMSMFVVLGALLGSIGVYDWLVSFAGAGAIIPISGFGYALMDGVEANMQESGLLGIGPGMFAQTGISLSAAILFSFLISLIVKPKG</sequence>
<dbReference type="AlphaFoldDB" id="A0A327YMT5"/>
<gene>
    <name evidence="2" type="ORF">B0I26_102234</name>
</gene>